<dbReference type="Pfam" id="PF13692">
    <property type="entry name" value="Glyco_trans_1_4"/>
    <property type="match status" value="1"/>
</dbReference>
<dbReference type="eggNOG" id="COG0438">
    <property type="taxonomic scope" value="Bacteria"/>
</dbReference>
<dbReference type="PANTHER" id="PTHR12526">
    <property type="entry name" value="GLYCOSYLTRANSFERASE"/>
    <property type="match status" value="1"/>
</dbReference>
<keyword evidence="1" id="KW-0808">Transferase</keyword>
<evidence type="ECO:0000313" key="2">
    <source>
        <dbReference type="Proteomes" id="UP000001382"/>
    </source>
</evidence>
<keyword evidence="2" id="KW-1185">Reference proteome</keyword>
<reference evidence="2" key="2">
    <citation type="submission" date="2010-01" db="EMBL/GenBank/DDBJ databases">
        <title>The complete genome of Geodermatophilus obscurus DSM 43160.</title>
        <authorList>
            <consortium name="US DOE Joint Genome Institute (JGI-PGF)"/>
            <person name="Lucas S."/>
            <person name="Copeland A."/>
            <person name="Lapidus A."/>
            <person name="Glavina del Rio T."/>
            <person name="Dalin E."/>
            <person name="Tice H."/>
            <person name="Bruce D."/>
            <person name="Goodwin L."/>
            <person name="Pitluck S."/>
            <person name="Kyrpides N."/>
            <person name="Mavromatis K."/>
            <person name="Ivanova N."/>
            <person name="Munk A.C."/>
            <person name="Brettin T."/>
            <person name="Detter J.C."/>
            <person name="Han C."/>
            <person name="Larimer F."/>
            <person name="Land M."/>
            <person name="Hauser L."/>
            <person name="Markowitz V."/>
            <person name="Cheng J.-F."/>
            <person name="Hugenholtz P."/>
            <person name="Woyke T."/>
            <person name="Wu D."/>
            <person name="Jando M."/>
            <person name="Schneider S."/>
            <person name="Klenk H.-P."/>
            <person name="Eisen J.A."/>
        </authorList>
    </citation>
    <scope>NUCLEOTIDE SEQUENCE [LARGE SCALE GENOMIC DNA]</scope>
    <source>
        <strain evidence="2">ATCC 25078 / DSM 43160 / JCM 3152 / KCC A-0152 / KCTC 9177 / NBRC 13315 / NRRL B-3577 / G-20</strain>
    </source>
</reference>
<gene>
    <name evidence="1" type="ordered locus">Gobs_0408</name>
</gene>
<proteinExistence type="predicted"/>
<dbReference type="CDD" id="cd03801">
    <property type="entry name" value="GT4_PimA-like"/>
    <property type="match status" value="1"/>
</dbReference>
<organism evidence="1 2">
    <name type="scientific">Geodermatophilus obscurus (strain ATCC 25078 / DSM 43160 / JCM 3152 / CCUG 61914 / KCC A-0152 / KCTC 9177 / NBRC 13315 / NRRL B-3577 / G-20)</name>
    <dbReference type="NCBI Taxonomy" id="526225"/>
    <lineage>
        <taxon>Bacteria</taxon>
        <taxon>Bacillati</taxon>
        <taxon>Actinomycetota</taxon>
        <taxon>Actinomycetes</taxon>
        <taxon>Geodermatophilales</taxon>
        <taxon>Geodermatophilaceae</taxon>
        <taxon>Geodermatophilus</taxon>
    </lineage>
</organism>
<sequence>MKFLVTADEYPWPARSGYRQRLHWTVRALSGLGSVDLLVARDRPLAAAEDPPPEVGLGRSTVVTAGYATRSSLSRAARWLASGRPRRLVGQDWTQVRGVAQQWATAGYDLVWFAHTPTYLALADRFPVPHVVDLDNLESSMARHRRAGRDRLSSGRSVARHLASAGADLLDEWLWRRAEREIAARAAVTVVCSDLDRARLALPRVAVLPNGYELSTRAAGSPARPTPDGGVLLFIGPLTYEPNHDAVAWFAREALPLVRARRPDACFRVVGDHDADVVDGVGEIPGVKLTGEVPDVTAELAEASVVVVPLRFGGGTRIKVIEAFAHGVPVVSTTVGCEGLNVEDGRHVLLADDPPSLAAACLRLLEDEERRTALSAQAGDLWQRRYRWTVIAPTVGQIVETALARPGSPP</sequence>
<dbReference type="SUPFAM" id="SSF53756">
    <property type="entry name" value="UDP-Glycosyltransferase/glycogen phosphorylase"/>
    <property type="match status" value="1"/>
</dbReference>
<dbReference type="KEGG" id="gob:Gobs_0408"/>
<dbReference type="Proteomes" id="UP000001382">
    <property type="component" value="Chromosome"/>
</dbReference>
<dbReference type="STRING" id="526225.Gobs_0408"/>
<dbReference type="CAZy" id="GT4">
    <property type="family name" value="Glycosyltransferase Family 4"/>
</dbReference>
<dbReference type="EMBL" id="CP001867">
    <property type="protein sequence ID" value="ADB73193.1"/>
    <property type="molecule type" value="Genomic_DNA"/>
</dbReference>
<protein>
    <submittedName>
        <fullName evidence="1">Glycosyl transferase group 1</fullName>
    </submittedName>
</protein>
<accession>D2S582</accession>
<reference evidence="1 2" key="1">
    <citation type="journal article" date="2010" name="Stand. Genomic Sci.">
        <title>Complete genome sequence of Geodermatophilus obscurus type strain (G-20).</title>
        <authorList>
            <person name="Ivanova N."/>
            <person name="Sikorski J."/>
            <person name="Jando M."/>
            <person name="Munk C."/>
            <person name="Lapidus A."/>
            <person name="Glavina Del Rio T."/>
            <person name="Copeland A."/>
            <person name="Tice H."/>
            <person name="Cheng J.-F."/>
            <person name="Lucas S."/>
            <person name="Chen F."/>
            <person name="Nolan M."/>
            <person name="Bruce D."/>
            <person name="Goodwin L."/>
            <person name="Pitluck S."/>
            <person name="Mavromatis K."/>
            <person name="Mikhailova N."/>
            <person name="Pati A."/>
            <person name="Chen A."/>
            <person name="Palaniappan K."/>
            <person name="Land M."/>
            <person name="Hauser L."/>
            <person name="Chang Y.-J."/>
            <person name="Jeffries C.D."/>
            <person name="Meincke L."/>
            <person name="Brettin T."/>
            <person name="Detter J.C."/>
            <person name="Detter J.C."/>
            <person name="Rohde M."/>
            <person name="Goeker M."/>
            <person name="Bristow J."/>
            <person name="Eisen J.A."/>
            <person name="Markowitz V."/>
            <person name="Hugenholtz P."/>
            <person name="Kyrpides N.C."/>
            <person name="Klenk H.-P."/>
        </authorList>
    </citation>
    <scope>NUCLEOTIDE SEQUENCE [LARGE SCALE GENOMIC DNA]</scope>
    <source>
        <strain evidence="2">ATCC 25078 / DSM 43160 / JCM 3152 / KCC A-0152 / KCTC 9177 / NBRC 13315 / NRRL B-3577 / G-20</strain>
    </source>
</reference>
<evidence type="ECO:0000313" key="1">
    <source>
        <dbReference type="EMBL" id="ADB73193.1"/>
    </source>
</evidence>
<dbReference type="OrthoDB" id="5142720at2"/>
<dbReference type="RefSeq" id="WP_012946634.1">
    <property type="nucleotide sequence ID" value="NC_013757.1"/>
</dbReference>
<dbReference type="HOGENOM" id="CLU_028014_0_1_11"/>
<dbReference type="AlphaFoldDB" id="D2S582"/>
<dbReference type="GO" id="GO:0016757">
    <property type="term" value="F:glycosyltransferase activity"/>
    <property type="evidence" value="ECO:0007669"/>
    <property type="project" value="TreeGrafter"/>
</dbReference>
<name>D2S582_GEOOG</name>
<dbReference type="PANTHER" id="PTHR12526:SF600">
    <property type="entry name" value="GLYCOSYL TRANSFERASE GROUP 1"/>
    <property type="match status" value="1"/>
</dbReference>
<dbReference type="Gene3D" id="3.40.50.2000">
    <property type="entry name" value="Glycogen Phosphorylase B"/>
    <property type="match status" value="2"/>
</dbReference>